<evidence type="ECO:0000313" key="1">
    <source>
        <dbReference type="EMBL" id="CAK5079828.1"/>
    </source>
</evidence>
<organism evidence="1 2">
    <name type="scientific">Meloidogyne enterolobii</name>
    <name type="common">Root-knot nematode worm</name>
    <name type="synonym">Meloidogyne mayaguensis</name>
    <dbReference type="NCBI Taxonomy" id="390850"/>
    <lineage>
        <taxon>Eukaryota</taxon>
        <taxon>Metazoa</taxon>
        <taxon>Ecdysozoa</taxon>
        <taxon>Nematoda</taxon>
        <taxon>Chromadorea</taxon>
        <taxon>Rhabditida</taxon>
        <taxon>Tylenchina</taxon>
        <taxon>Tylenchomorpha</taxon>
        <taxon>Tylenchoidea</taxon>
        <taxon>Meloidogynidae</taxon>
        <taxon>Meloidogyninae</taxon>
        <taxon>Meloidogyne</taxon>
    </lineage>
</organism>
<dbReference type="EMBL" id="CAVMJV010000039">
    <property type="protein sequence ID" value="CAK5079828.1"/>
    <property type="molecule type" value="Genomic_DNA"/>
</dbReference>
<evidence type="ECO:0000313" key="2">
    <source>
        <dbReference type="Proteomes" id="UP001497535"/>
    </source>
</evidence>
<accession>A0ACB0ZLQ8</accession>
<name>A0ACB0ZLQ8_MELEN</name>
<comment type="caution">
    <text evidence="1">The sequence shown here is derived from an EMBL/GenBank/DDBJ whole genome shotgun (WGS) entry which is preliminary data.</text>
</comment>
<dbReference type="Proteomes" id="UP001497535">
    <property type="component" value="Unassembled WGS sequence"/>
</dbReference>
<reference evidence="1" key="1">
    <citation type="submission" date="2023-11" db="EMBL/GenBank/DDBJ databases">
        <authorList>
            <person name="Poullet M."/>
        </authorList>
    </citation>
    <scope>NUCLEOTIDE SEQUENCE</scope>
    <source>
        <strain evidence="1">E1834</strain>
    </source>
</reference>
<sequence length="55" mass="6173">MDVLVGRLSSIHLDTLDSVSSCKFSFSSSESSFFIFDSIFSLALEVSPSSRFRFR</sequence>
<protein>
    <submittedName>
        <fullName evidence="1">Uncharacterized protein</fullName>
    </submittedName>
</protein>
<proteinExistence type="predicted"/>
<gene>
    <name evidence="1" type="ORF">MENTE1834_LOCUS26967</name>
</gene>
<keyword evidence="2" id="KW-1185">Reference proteome</keyword>